<keyword evidence="1" id="KW-0378">Hydrolase</keyword>
<dbReference type="PROSITE" id="PS51832">
    <property type="entry name" value="HD_GYP"/>
    <property type="match status" value="1"/>
</dbReference>
<dbReference type="SUPFAM" id="SSF109604">
    <property type="entry name" value="HD-domain/PDEase-like"/>
    <property type="match status" value="1"/>
</dbReference>
<dbReference type="PROSITE" id="PS50110">
    <property type="entry name" value="RESPONSE_REGULATORY"/>
    <property type="match status" value="1"/>
</dbReference>
<dbReference type="Pfam" id="PF00072">
    <property type="entry name" value="Response_reg"/>
    <property type="match status" value="1"/>
</dbReference>
<dbReference type="Gene3D" id="1.10.3210.10">
    <property type="entry name" value="Hypothetical protein af1432"/>
    <property type="match status" value="1"/>
</dbReference>
<dbReference type="InterPro" id="IPR011006">
    <property type="entry name" value="CheY-like_superfamily"/>
</dbReference>
<reference evidence="5 6" key="1">
    <citation type="submission" date="2019-03" db="EMBL/GenBank/DDBJ databases">
        <title>Genomic Encyclopedia of Type Strains, Phase IV (KMG-IV): sequencing the most valuable type-strain genomes for metagenomic binning, comparative biology and taxonomic classification.</title>
        <authorList>
            <person name="Goeker M."/>
        </authorList>
    </citation>
    <scope>NUCLEOTIDE SEQUENCE [LARGE SCALE GENOMIC DNA]</scope>
    <source>
        <strain evidence="5 6">DSM 26752</strain>
    </source>
</reference>
<dbReference type="CDD" id="cd00156">
    <property type="entry name" value="REC"/>
    <property type="match status" value="1"/>
</dbReference>
<protein>
    <submittedName>
        <fullName evidence="5">Response regulator receiver domain-containing protein</fullName>
    </submittedName>
</protein>
<organism evidence="5 6">
    <name type="scientific">Keratinibaculum paraultunense</name>
    <dbReference type="NCBI Taxonomy" id="1278232"/>
    <lineage>
        <taxon>Bacteria</taxon>
        <taxon>Bacillati</taxon>
        <taxon>Bacillota</taxon>
        <taxon>Tissierellia</taxon>
        <taxon>Tissierellales</taxon>
        <taxon>Tepidimicrobiaceae</taxon>
        <taxon>Keratinibaculum</taxon>
    </lineage>
</organism>
<dbReference type="SUPFAM" id="SSF52172">
    <property type="entry name" value="CheY-like"/>
    <property type="match status" value="1"/>
</dbReference>
<dbReference type="InterPro" id="IPR037522">
    <property type="entry name" value="HD_GYP_dom"/>
</dbReference>
<dbReference type="EMBL" id="SMAE01000008">
    <property type="protein sequence ID" value="TCS88524.1"/>
    <property type="molecule type" value="Genomic_DNA"/>
</dbReference>
<evidence type="ECO:0000259" key="4">
    <source>
        <dbReference type="PROSITE" id="PS51832"/>
    </source>
</evidence>
<comment type="caution">
    <text evidence="5">The sequence shown here is derived from an EMBL/GenBank/DDBJ whole genome shotgun (WGS) entry which is preliminary data.</text>
</comment>
<sequence length="522" mass="60166">MENECCMKKIQDENHWKILIIDDDNFVHIMIKEILKDFKFEDKPLIILSAHSSIKALDILNKNDDIALVLLDIFIEEENTGLKLSRYIREIIENKATRIVLMTSKESQKLEEEAILNYDINGYEEKIQLLTNKLRTVVVAALRAYKDIMYINNNKRIMEEVVASSSNLFEKVSIQDFIKTAFCSINSLINLCRKDKECNANGLTALRLFNDEAFKVTSAYGKYKDCIGKKIMDSISQEDFELIKKAYRMRKPLITDNRYVSYYHSSSGIEGMVFIEAKKQINHLDKEILNIFHRNILAAFESLCLNKEIEETQKEILYLLGEVTEARSEETGNHVKRVSKYSKILAEKYGLSQREIMLISMASPIHDIGKVAIPDSILLKPGKLTPEEFDIVKTHTTIGYNLLKGSDRELLKSAAIIAHEHHERYDGGGYPRGLKGDEIHIFGRIVAVADVFDALGSPRVYKKAWVMNDILNYFKEERGKHFDPDLVDILFDNLDEFIEIKEKYSDENIKVIEKVSDNNIEK</sequence>
<evidence type="ECO:0000259" key="3">
    <source>
        <dbReference type="PROSITE" id="PS50110"/>
    </source>
</evidence>
<name>A0A4R3KTM7_9FIRM</name>
<keyword evidence="2" id="KW-0597">Phosphoprotein</keyword>
<dbReference type="Pfam" id="PF13487">
    <property type="entry name" value="HD_5"/>
    <property type="match status" value="1"/>
</dbReference>
<dbReference type="SMART" id="SM00448">
    <property type="entry name" value="REC"/>
    <property type="match status" value="1"/>
</dbReference>
<dbReference type="SMART" id="SM00471">
    <property type="entry name" value="HDc"/>
    <property type="match status" value="1"/>
</dbReference>
<evidence type="ECO:0000256" key="2">
    <source>
        <dbReference type="PROSITE-ProRule" id="PRU00169"/>
    </source>
</evidence>
<dbReference type="AlphaFoldDB" id="A0A4R3KTM7"/>
<dbReference type="RefSeq" id="WP_132028029.1">
    <property type="nucleotide sequence ID" value="NZ_SMAE01000008.1"/>
</dbReference>
<dbReference type="CDD" id="cd00077">
    <property type="entry name" value="HDc"/>
    <property type="match status" value="1"/>
</dbReference>
<dbReference type="InterPro" id="IPR003607">
    <property type="entry name" value="HD/PDEase_dom"/>
</dbReference>
<proteinExistence type="predicted"/>
<dbReference type="PANTHER" id="PTHR45228:SF9">
    <property type="entry name" value="3'3'-CGAMP-SPECIFIC PHOSPHODIESTERASE 2"/>
    <property type="match status" value="1"/>
</dbReference>
<keyword evidence="6" id="KW-1185">Reference proteome</keyword>
<dbReference type="PANTHER" id="PTHR45228">
    <property type="entry name" value="CYCLIC DI-GMP PHOSPHODIESTERASE TM_0186-RELATED"/>
    <property type="match status" value="1"/>
</dbReference>
<dbReference type="InterPro" id="IPR052020">
    <property type="entry name" value="Cyclic_di-GMP/3'3'-cGAMP_PDE"/>
</dbReference>
<dbReference type="InterPro" id="IPR021800">
    <property type="entry name" value="DUF3369"/>
</dbReference>
<gene>
    <name evidence="5" type="ORF">EDD65_10857</name>
</gene>
<dbReference type="Proteomes" id="UP000294567">
    <property type="component" value="Unassembled WGS sequence"/>
</dbReference>
<dbReference type="GO" id="GO:0004112">
    <property type="term" value="F:cyclic-nucleotide phosphodiesterase activity"/>
    <property type="evidence" value="ECO:0007669"/>
    <property type="project" value="UniProtKB-ARBA"/>
</dbReference>
<dbReference type="InterPro" id="IPR001789">
    <property type="entry name" value="Sig_transdc_resp-reg_receiver"/>
</dbReference>
<accession>A0A4R3KTM7</accession>
<dbReference type="GO" id="GO:0009214">
    <property type="term" value="P:cyclic nucleotide catabolic process"/>
    <property type="evidence" value="ECO:0007669"/>
    <property type="project" value="UniProtKB-ARBA"/>
</dbReference>
<dbReference type="OrthoDB" id="9804747at2"/>
<dbReference type="FunFam" id="1.10.3210.10:FF:000018">
    <property type="entry name" value="Two-component system response regulator"/>
    <property type="match status" value="1"/>
</dbReference>
<feature type="domain" description="Response regulatory" evidence="3">
    <location>
        <begin position="17"/>
        <end position="141"/>
    </location>
</feature>
<evidence type="ECO:0000256" key="1">
    <source>
        <dbReference type="ARBA" id="ARBA00022801"/>
    </source>
</evidence>
<evidence type="ECO:0000313" key="5">
    <source>
        <dbReference type="EMBL" id="TCS88524.1"/>
    </source>
</evidence>
<feature type="modified residue" description="4-aspartylphosphate" evidence="2">
    <location>
        <position position="72"/>
    </location>
</feature>
<dbReference type="GO" id="GO:0000160">
    <property type="term" value="P:phosphorelay signal transduction system"/>
    <property type="evidence" value="ECO:0007669"/>
    <property type="project" value="InterPro"/>
</dbReference>
<dbReference type="Pfam" id="PF11849">
    <property type="entry name" value="DUF3369"/>
    <property type="match status" value="1"/>
</dbReference>
<dbReference type="Gene3D" id="3.40.50.2300">
    <property type="match status" value="1"/>
</dbReference>
<evidence type="ECO:0000313" key="6">
    <source>
        <dbReference type="Proteomes" id="UP000294567"/>
    </source>
</evidence>
<feature type="domain" description="HD-GYP" evidence="4">
    <location>
        <begin position="309"/>
        <end position="506"/>
    </location>
</feature>